<sequence length="378" mass="41665">MPSCSSDPSHLSVKLIQALLMLVLFMGYTAAATASPVTGLYSAEVPVEGQSAEQRTDGIRRAFMQMLIKVTGNRNVAQRPELQGDIEQAPRYVQQFRYRLDAGRAPAATEGAADSEGSARLLTVQFDGAAVQRLLRERRLPVWGENRPSGLVWLGIESRGQRRVMRPELDDSLLGAMTGAAEKRGIPLILPLMDLEDQSGIRVADLWGDFEQNIRRASQRYSPDLIVTGRMTQLSGRLWRVTWNLYHGDRVSSWSDEGSDPIGLAHEGVEQVSDLLAERYAPVGGEANLSRIRLRVSGVTELTQYVGVGRFLQSQSSVERADMVSVEPEAVTYELQVRGGIQVLEQGLALGGMIEPITDLPDAAQTLIEGVDLFYRMR</sequence>
<proteinExistence type="predicted"/>
<gene>
    <name evidence="1" type="ORF">C0630_17640</name>
</gene>
<protein>
    <submittedName>
        <fullName evidence="1">DUF2066 domain-containing protein</fullName>
    </submittedName>
</protein>
<accession>A0A2N6CRP3</accession>
<dbReference type="RefSeq" id="WP_273440813.1">
    <property type="nucleotide sequence ID" value="NZ_PKUN01000030.1"/>
</dbReference>
<dbReference type="InterPro" id="IPR018642">
    <property type="entry name" value="DUF2066"/>
</dbReference>
<name>A0A2N6CRP3_9GAMM</name>
<dbReference type="AlphaFoldDB" id="A0A2N6CRP3"/>
<evidence type="ECO:0000313" key="2">
    <source>
        <dbReference type="Proteomes" id="UP000235015"/>
    </source>
</evidence>
<dbReference type="Pfam" id="PF09839">
    <property type="entry name" value="DUF2066"/>
    <property type="match status" value="1"/>
</dbReference>
<reference evidence="1 2" key="1">
    <citation type="submission" date="2017-11" db="EMBL/GenBank/DDBJ databases">
        <title>Genome-resolved metagenomics identifies genetic mobility, metabolic interactions, and unexpected diversity in perchlorate-reducing communities.</title>
        <authorList>
            <person name="Barnum T.P."/>
            <person name="Figueroa I.A."/>
            <person name="Carlstrom C.I."/>
            <person name="Lucas L.N."/>
            <person name="Engelbrektson A.L."/>
            <person name="Coates J.D."/>
        </authorList>
    </citation>
    <scope>NUCLEOTIDE SEQUENCE [LARGE SCALE GENOMIC DNA]</scope>
    <source>
        <strain evidence="1">BM301</strain>
    </source>
</reference>
<comment type="caution">
    <text evidence="1">The sequence shown here is derived from an EMBL/GenBank/DDBJ whole genome shotgun (WGS) entry which is preliminary data.</text>
</comment>
<dbReference type="STRING" id="1111735.GCA_000428045_03035"/>
<dbReference type="Proteomes" id="UP000235015">
    <property type="component" value="Unassembled WGS sequence"/>
</dbReference>
<evidence type="ECO:0000313" key="1">
    <source>
        <dbReference type="EMBL" id="PLX59750.1"/>
    </source>
</evidence>
<organism evidence="1 2">
    <name type="scientific">Sedimenticola selenatireducens</name>
    <dbReference type="NCBI Taxonomy" id="191960"/>
    <lineage>
        <taxon>Bacteria</taxon>
        <taxon>Pseudomonadati</taxon>
        <taxon>Pseudomonadota</taxon>
        <taxon>Gammaproteobacteria</taxon>
        <taxon>Chromatiales</taxon>
        <taxon>Sedimenticolaceae</taxon>
        <taxon>Sedimenticola</taxon>
    </lineage>
</organism>
<dbReference type="EMBL" id="PKUN01000030">
    <property type="protein sequence ID" value="PLX59750.1"/>
    <property type="molecule type" value="Genomic_DNA"/>
</dbReference>